<organism evidence="2 3">
    <name type="scientific">Eumeta variegata</name>
    <name type="common">Bagworm moth</name>
    <name type="synonym">Eumeta japonica</name>
    <dbReference type="NCBI Taxonomy" id="151549"/>
    <lineage>
        <taxon>Eukaryota</taxon>
        <taxon>Metazoa</taxon>
        <taxon>Ecdysozoa</taxon>
        <taxon>Arthropoda</taxon>
        <taxon>Hexapoda</taxon>
        <taxon>Insecta</taxon>
        <taxon>Pterygota</taxon>
        <taxon>Neoptera</taxon>
        <taxon>Endopterygota</taxon>
        <taxon>Lepidoptera</taxon>
        <taxon>Glossata</taxon>
        <taxon>Ditrysia</taxon>
        <taxon>Tineoidea</taxon>
        <taxon>Psychidae</taxon>
        <taxon>Oiketicinae</taxon>
        <taxon>Eumeta</taxon>
    </lineage>
</organism>
<dbReference type="AlphaFoldDB" id="A0A4C1VHW1"/>
<comment type="caution">
    <text evidence="2">The sequence shown here is derived from an EMBL/GenBank/DDBJ whole genome shotgun (WGS) entry which is preliminary data.</text>
</comment>
<feature type="region of interest" description="Disordered" evidence="1">
    <location>
        <begin position="59"/>
        <end position="91"/>
    </location>
</feature>
<reference evidence="2 3" key="1">
    <citation type="journal article" date="2019" name="Commun. Biol.">
        <title>The bagworm genome reveals a unique fibroin gene that provides high tensile strength.</title>
        <authorList>
            <person name="Kono N."/>
            <person name="Nakamura H."/>
            <person name="Ohtoshi R."/>
            <person name="Tomita M."/>
            <person name="Numata K."/>
            <person name="Arakawa K."/>
        </authorList>
    </citation>
    <scope>NUCLEOTIDE SEQUENCE [LARGE SCALE GENOMIC DNA]</scope>
</reference>
<name>A0A4C1VHW1_EUMVA</name>
<keyword evidence="3" id="KW-1185">Reference proteome</keyword>
<evidence type="ECO:0000313" key="3">
    <source>
        <dbReference type="Proteomes" id="UP000299102"/>
    </source>
</evidence>
<sequence length="91" mass="9633">MLVLKDFSSSSRPQPHSPREHLAGIHQKGSYKQGSCSAPRPADDYLSSFSAAVRRRRELGSANVAGTAERGLSIPGTRGGARRGGAPESRS</sequence>
<evidence type="ECO:0000313" key="2">
    <source>
        <dbReference type="EMBL" id="GBP38678.1"/>
    </source>
</evidence>
<accession>A0A4C1VHW1</accession>
<feature type="region of interest" description="Disordered" evidence="1">
    <location>
        <begin position="1"/>
        <end position="44"/>
    </location>
</feature>
<dbReference type="EMBL" id="BGZK01000352">
    <property type="protein sequence ID" value="GBP38678.1"/>
    <property type="molecule type" value="Genomic_DNA"/>
</dbReference>
<protein>
    <submittedName>
        <fullName evidence="2">Uncharacterized protein</fullName>
    </submittedName>
</protein>
<dbReference type="Proteomes" id="UP000299102">
    <property type="component" value="Unassembled WGS sequence"/>
</dbReference>
<gene>
    <name evidence="2" type="ORF">EVAR_27866_1</name>
</gene>
<proteinExistence type="predicted"/>
<evidence type="ECO:0000256" key="1">
    <source>
        <dbReference type="SAM" id="MobiDB-lite"/>
    </source>
</evidence>